<protein>
    <recommendedName>
        <fullName evidence="3">CCHC-type domain-containing protein</fullName>
    </recommendedName>
</protein>
<keyword evidence="1" id="KW-0863">Zinc-finger</keyword>
<dbReference type="Gene3D" id="4.10.60.10">
    <property type="entry name" value="Zinc finger, CCHC-type"/>
    <property type="match status" value="1"/>
</dbReference>
<accession>A0ABQ7G1K2</accession>
<dbReference type="PROSITE" id="PS50158">
    <property type="entry name" value="ZF_CCHC"/>
    <property type="match status" value="1"/>
</dbReference>
<evidence type="ECO:0000256" key="2">
    <source>
        <dbReference type="SAM" id="MobiDB-lite"/>
    </source>
</evidence>
<dbReference type="SMART" id="SM00343">
    <property type="entry name" value="ZnF_C2HC"/>
    <property type="match status" value="1"/>
</dbReference>
<organism evidence="4 5">
    <name type="scientific">Dunaliella salina</name>
    <name type="common">Green alga</name>
    <name type="synonym">Protococcus salinus</name>
    <dbReference type="NCBI Taxonomy" id="3046"/>
    <lineage>
        <taxon>Eukaryota</taxon>
        <taxon>Viridiplantae</taxon>
        <taxon>Chlorophyta</taxon>
        <taxon>core chlorophytes</taxon>
        <taxon>Chlorophyceae</taxon>
        <taxon>CS clade</taxon>
        <taxon>Chlamydomonadales</taxon>
        <taxon>Dunaliellaceae</taxon>
        <taxon>Dunaliella</taxon>
    </lineage>
</organism>
<evidence type="ECO:0000313" key="4">
    <source>
        <dbReference type="EMBL" id="KAF5828474.1"/>
    </source>
</evidence>
<keyword evidence="1" id="KW-0479">Metal-binding</keyword>
<keyword evidence="1" id="KW-0862">Zinc</keyword>
<comment type="caution">
    <text evidence="4">The sequence shown here is derived from an EMBL/GenBank/DDBJ whole genome shotgun (WGS) entry which is preliminary data.</text>
</comment>
<feature type="compositionally biased region" description="Gly residues" evidence="2">
    <location>
        <begin position="54"/>
        <end position="63"/>
    </location>
</feature>
<evidence type="ECO:0000313" key="5">
    <source>
        <dbReference type="Proteomes" id="UP000815325"/>
    </source>
</evidence>
<evidence type="ECO:0000256" key="1">
    <source>
        <dbReference type="PROSITE-ProRule" id="PRU00047"/>
    </source>
</evidence>
<dbReference type="EMBL" id="MU070299">
    <property type="protein sequence ID" value="KAF5828474.1"/>
    <property type="molecule type" value="Genomic_DNA"/>
</dbReference>
<name>A0ABQ7G1K2_DUNSA</name>
<feature type="compositionally biased region" description="Gly residues" evidence="2">
    <location>
        <begin position="23"/>
        <end position="33"/>
    </location>
</feature>
<dbReference type="InterPro" id="IPR001878">
    <property type="entry name" value="Znf_CCHC"/>
</dbReference>
<proteinExistence type="predicted"/>
<evidence type="ECO:0000259" key="3">
    <source>
        <dbReference type="PROSITE" id="PS50158"/>
    </source>
</evidence>
<dbReference type="SUPFAM" id="SSF57756">
    <property type="entry name" value="Retrovirus zinc finger-like domains"/>
    <property type="match status" value="1"/>
</dbReference>
<gene>
    <name evidence="4" type="ORF">DUNSADRAFT_17571</name>
</gene>
<dbReference type="Pfam" id="PF00098">
    <property type="entry name" value="zf-CCHC"/>
    <property type="match status" value="1"/>
</dbReference>
<feature type="domain" description="CCHC-type" evidence="3">
    <location>
        <begin position="89"/>
        <end position="103"/>
    </location>
</feature>
<dbReference type="Proteomes" id="UP000815325">
    <property type="component" value="Unassembled WGS sequence"/>
</dbReference>
<feature type="region of interest" description="Disordered" evidence="2">
    <location>
        <begin position="1"/>
        <end position="87"/>
    </location>
</feature>
<keyword evidence="5" id="KW-1185">Reference proteome</keyword>
<dbReference type="InterPro" id="IPR036875">
    <property type="entry name" value="Znf_CCHC_sf"/>
</dbReference>
<reference evidence="4" key="1">
    <citation type="submission" date="2017-08" db="EMBL/GenBank/DDBJ databases">
        <authorList>
            <person name="Polle J.E."/>
            <person name="Barry K."/>
            <person name="Cushman J."/>
            <person name="Schmutz J."/>
            <person name="Tran D."/>
            <person name="Hathwaick L.T."/>
            <person name="Yim W.C."/>
            <person name="Jenkins J."/>
            <person name="Mckie-Krisberg Z.M."/>
            <person name="Prochnik S."/>
            <person name="Lindquist E."/>
            <person name="Dockter R.B."/>
            <person name="Adam C."/>
            <person name="Molina H."/>
            <person name="Bunkerborg J."/>
            <person name="Jin E."/>
            <person name="Buchheim M."/>
            <person name="Magnuson J."/>
        </authorList>
    </citation>
    <scope>NUCLEOTIDE SEQUENCE</scope>
    <source>
        <strain evidence="4">CCAP 19/18</strain>
    </source>
</reference>
<sequence>MVHEQNVKRSGGTHTVASFGHSGNKGHGGPKGFGGRKRPYSQNDTIPGKPFEGGYNGGAGHNGGSNKRMRGNGSKGGNTPQKGEFLGTCYKCRQPGHMAKECKPQ</sequence>